<feature type="compositionally biased region" description="Basic and acidic residues" evidence="1">
    <location>
        <begin position="283"/>
        <end position="297"/>
    </location>
</feature>
<dbReference type="AlphaFoldDB" id="A0A6G1H552"/>
<dbReference type="InterPro" id="IPR053000">
    <property type="entry name" value="WSS1-like_metalloprotease"/>
</dbReference>
<gene>
    <name evidence="3" type="ORF">K402DRAFT_329087</name>
</gene>
<dbReference type="PANTHER" id="PTHR46622:SF1">
    <property type="entry name" value="DNA-DEPENDENT METALLOPROTEASE WSS1"/>
    <property type="match status" value="1"/>
</dbReference>
<dbReference type="PANTHER" id="PTHR46622">
    <property type="entry name" value="DNA-DEPENDENT METALLOPROTEASE WSS1"/>
    <property type="match status" value="1"/>
</dbReference>
<protein>
    <submittedName>
        <fullName evidence="3">WLM-domain-containing protein</fullName>
    </submittedName>
</protein>
<feature type="compositionally biased region" description="Basic and acidic residues" evidence="1">
    <location>
        <begin position="254"/>
        <end position="266"/>
    </location>
</feature>
<accession>A0A6G1H552</accession>
<dbReference type="Proteomes" id="UP000800041">
    <property type="component" value="Unassembled WGS sequence"/>
</dbReference>
<evidence type="ECO:0000313" key="3">
    <source>
        <dbReference type="EMBL" id="KAF1988194.1"/>
    </source>
</evidence>
<feature type="compositionally biased region" description="Basic and acidic residues" evidence="1">
    <location>
        <begin position="185"/>
        <end position="199"/>
    </location>
</feature>
<dbReference type="Gene3D" id="3.30.2010.10">
    <property type="entry name" value="Metalloproteases ('zincins'), catalytic domain"/>
    <property type="match status" value="1"/>
</dbReference>
<reference evidence="3" key="1">
    <citation type="journal article" date="2020" name="Stud. Mycol.">
        <title>101 Dothideomycetes genomes: a test case for predicting lifestyles and emergence of pathogens.</title>
        <authorList>
            <person name="Haridas S."/>
            <person name="Albert R."/>
            <person name="Binder M."/>
            <person name="Bloem J."/>
            <person name="Labutti K."/>
            <person name="Salamov A."/>
            <person name="Andreopoulos B."/>
            <person name="Baker S."/>
            <person name="Barry K."/>
            <person name="Bills G."/>
            <person name="Bluhm B."/>
            <person name="Cannon C."/>
            <person name="Castanera R."/>
            <person name="Culley D."/>
            <person name="Daum C."/>
            <person name="Ezra D."/>
            <person name="Gonzalez J."/>
            <person name="Henrissat B."/>
            <person name="Kuo A."/>
            <person name="Liang C."/>
            <person name="Lipzen A."/>
            <person name="Lutzoni F."/>
            <person name="Magnuson J."/>
            <person name="Mondo S."/>
            <person name="Nolan M."/>
            <person name="Ohm R."/>
            <person name="Pangilinan J."/>
            <person name="Park H.-J."/>
            <person name="Ramirez L."/>
            <person name="Alfaro M."/>
            <person name="Sun H."/>
            <person name="Tritt A."/>
            <person name="Yoshinaga Y."/>
            <person name="Zwiers L.-H."/>
            <person name="Turgeon B."/>
            <person name="Goodwin S."/>
            <person name="Spatafora J."/>
            <person name="Crous P."/>
            <person name="Grigoriev I."/>
        </authorList>
    </citation>
    <scope>NUCLEOTIDE SEQUENCE</scope>
    <source>
        <strain evidence="3">CBS 113979</strain>
    </source>
</reference>
<organism evidence="3 4">
    <name type="scientific">Aulographum hederae CBS 113979</name>
    <dbReference type="NCBI Taxonomy" id="1176131"/>
    <lineage>
        <taxon>Eukaryota</taxon>
        <taxon>Fungi</taxon>
        <taxon>Dikarya</taxon>
        <taxon>Ascomycota</taxon>
        <taxon>Pezizomycotina</taxon>
        <taxon>Dothideomycetes</taxon>
        <taxon>Pleosporomycetidae</taxon>
        <taxon>Aulographales</taxon>
        <taxon>Aulographaceae</taxon>
    </lineage>
</organism>
<sequence>MPLGFERLNERKKRPNPHINFIKPLAGPSSAHALDFLERIAAISLPIMRTHHINVMTLEEFPANREFVGRNFNAGEVIQLVLKAPGAGGRWLPFRHVQMVMMHELAHCKEMNHGKGFWRVRDGYAGELRGLWGRGFTGEGFWARGKTVRSGEYETERMPEAVEQAEHVCGGTFRSRRGKRKRGAGGKEREKVSYAERQQRRILRKFGTGGTALGEDEETKVKLEGGKKPKGKPRVAGSARGRELRAAAALARFDQAKEAPVKKEEQDSGSETESDYEGIFGSEARDIDGKELKDSKGHGMVKVCEDEDAQGDDARREMDELYSPSSAPSKTQPPPSSKLSSTSSKSQPSRLLDSPKTNPPSDPQSVVHPPSAPISNSDPSVCKVCSLVNEPNALTCAACANVLDPSKLPRTWKCGSLACEGGVYINSDDANRCGVCGGGRP</sequence>
<feature type="compositionally biased region" description="Basic residues" evidence="1">
    <location>
        <begin position="174"/>
        <end position="184"/>
    </location>
</feature>
<name>A0A6G1H552_9PEZI</name>
<dbReference type="GO" id="GO:0005634">
    <property type="term" value="C:nucleus"/>
    <property type="evidence" value="ECO:0007669"/>
    <property type="project" value="TreeGrafter"/>
</dbReference>
<feature type="compositionally biased region" description="Low complexity" evidence="1">
    <location>
        <begin position="337"/>
        <end position="349"/>
    </location>
</feature>
<feature type="region of interest" description="Disordered" evidence="1">
    <location>
        <begin position="173"/>
        <end position="376"/>
    </location>
</feature>
<keyword evidence="4" id="KW-1185">Reference proteome</keyword>
<dbReference type="EMBL" id="ML977149">
    <property type="protein sequence ID" value="KAF1988194.1"/>
    <property type="molecule type" value="Genomic_DNA"/>
</dbReference>
<dbReference type="PROSITE" id="PS51397">
    <property type="entry name" value="WLM"/>
    <property type="match status" value="1"/>
</dbReference>
<dbReference type="GO" id="GO:0008237">
    <property type="term" value="F:metallopeptidase activity"/>
    <property type="evidence" value="ECO:0007669"/>
    <property type="project" value="TreeGrafter"/>
</dbReference>
<dbReference type="GO" id="GO:0006281">
    <property type="term" value="P:DNA repair"/>
    <property type="evidence" value="ECO:0007669"/>
    <property type="project" value="TreeGrafter"/>
</dbReference>
<feature type="domain" description="WLM" evidence="2">
    <location>
        <begin position="10"/>
        <end position="254"/>
    </location>
</feature>
<dbReference type="Pfam" id="PF08325">
    <property type="entry name" value="WLM"/>
    <property type="match status" value="1"/>
</dbReference>
<proteinExistence type="predicted"/>
<dbReference type="OrthoDB" id="447842at2759"/>
<evidence type="ECO:0000313" key="4">
    <source>
        <dbReference type="Proteomes" id="UP000800041"/>
    </source>
</evidence>
<feature type="compositionally biased region" description="Acidic residues" evidence="1">
    <location>
        <begin position="267"/>
        <end position="276"/>
    </location>
</feature>
<dbReference type="InterPro" id="IPR013536">
    <property type="entry name" value="WLM_dom"/>
</dbReference>
<evidence type="ECO:0000256" key="1">
    <source>
        <dbReference type="SAM" id="MobiDB-lite"/>
    </source>
</evidence>
<evidence type="ECO:0000259" key="2">
    <source>
        <dbReference type="PROSITE" id="PS51397"/>
    </source>
</evidence>